<dbReference type="STRING" id="4565.A0A3B6RST9"/>
<dbReference type="PANTHER" id="PTHR26379">
    <property type="entry name" value="BTB/POZ AND MATH DOMAIN-CONTAINING PROTEIN 1"/>
    <property type="match status" value="1"/>
</dbReference>
<dbReference type="Gene3D" id="3.30.710.10">
    <property type="entry name" value="Potassium Channel Kv1.1, Chain A"/>
    <property type="match status" value="1"/>
</dbReference>
<dbReference type="InterPro" id="IPR011333">
    <property type="entry name" value="SKP1/BTB/POZ_sf"/>
</dbReference>
<dbReference type="PANTHER" id="PTHR26379:SF502">
    <property type="entry name" value="BTB DOMAIN-CONTAINING PROTEIN"/>
    <property type="match status" value="1"/>
</dbReference>
<dbReference type="Gramene" id="TraesCS7A03G1331700.1">
    <property type="protein sequence ID" value="TraesCS7A03G1331700.1.CDS1"/>
    <property type="gene ID" value="TraesCS7A03G1331700"/>
</dbReference>
<sequence length="228" mass="25273">MTREELKKHLKDKDNSFTIRCDIVVKNPTWNTSPFILVPPPDMPRNISDFLLAGEGTDVVCRVGDETFAAHRCVLAARSTVFRAALFGPMKEGTSSTAAVVQIDDMHAAVFKALLGFIYGDSLPVPTQDENEGDLLQHLLVAADRYDIPRLKAMCEKNLCEHIDVSTVATILALADQHRCDGLKQTCYQYPRCPANLSAFVATDGFDHLYRSCPALMKDMMLAMLPPK</sequence>
<dbReference type="GO" id="GO:0016567">
    <property type="term" value="P:protein ubiquitination"/>
    <property type="evidence" value="ECO:0007669"/>
    <property type="project" value="InterPro"/>
</dbReference>
<dbReference type="OrthoDB" id="6359816at2759"/>
<dbReference type="SMR" id="A0A3B6RST9"/>
<evidence type="ECO:0000256" key="1">
    <source>
        <dbReference type="ARBA" id="ARBA00004906"/>
    </source>
</evidence>
<name>A0A3B6RST9_WHEAT</name>
<dbReference type="Gramene" id="TraesCS7A02G547100.1">
    <property type="protein sequence ID" value="TraesCS7A02G547100.1.cds1"/>
    <property type="gene ID" value="TraesCS7A02G547100"/>
</dbReference>
<organism evidence="4">
    <name type="scientific">Triticum aestivum</name>
    <name type="common">Wheat</name>
    <dbReference type="NCBI Taxonomy" id="4565"/>
    <lineage>
        <taxon>Eukaryota</taxon>
        <taxon>Viridiplantae</taxon>
        <taxon>Streptophyta</taxon>
        <taxon>Embryophyta</taxon>
        <taxon>Tracheophyta</taxon>
        <taxon>Spermatophyta</taxon>
        <taxon>Magnoliopsida</taxon>
        <taxon>Liliopsida</taxon>
        <taxon>Poales</taxon>
        <taxon>Poaceae</taxon>
        <taxon>BOP clade</taxon>
        <taxon>Pooideae</taxon>
        <taxon>Triticodae</taxon>
        <taxon>Triticeae</taxon>
        <taxon>Triticinae</taxon>
        <taxon>Triticum</taxon>
    </lineage>
</organism>
<dbReference type="AlphaFoldDB" id="A0A3B6RST9"/>
<dbReference type="SMART" id="SM00225">
    <property type="entry name" value="BTB"/>
    <property type="match status" value="1"/>
</dbReference>
<dbReference type="Gramene" id="TraesKAR7A01G0465450.1">
    <property type="protein sequence ID" value="cds.TraesKAR7A01G0465450.1"/>
    <property type="gene ID" value="TraesKAR7A01G0465450"/>
</dbReference>
<comment type="pathway">
    <text evidence="1">Protein modification; protein ubiquitination.</text>
</comment>
<dbReference type="EnsemblPlants" id="TraesCS7A02G547100.1">
    <property type="protein sequence ID" value="TraesCS7A02G547100.1.cds1"/>
    <property type="gene ID" value="TraesCS7A02G547100"/>
</dbReference>
<evidence type="ECO:0000313" key="4">
    <source>
        <dbReference type="EnsemblPlants" id="TraesCS7A02G547100.1.cds1"/>
    </source>
</evidence>
<dbReference type="InterPro" id="IPR056423">
    <property type="entry name" value="BACK_BPM_SPOP"/>
</dbReference>
<feature type="domain" description="BTB" evidence="3">
    <location>
        <begin position="57"/>
        <end position="127"/>
    </location>
</feature>
<dbReference type="SUPFAM" id="SSF54695">
    <property type="entry name" value="POZ domain"/>
    <property type="match status" value="1"/>
</dbReference>
<comment type="similarity">
    <text evidence="2">Belongs to the Tdpoz family.</text>
</comment>
<reference evidence="4" key="1">
    <citation type="submission" date="2018-08" db="EMBL/GenBank/DDBJ databases">
        <authorList>
            <person name="Rossello M."/>
        </authorList>
    </citation>
    <scope>NUCLEOTIDE SEQUENCE [LARGE SCALE GENOMIC DNA]</scope>
    <source>
        <strain evidence="4">cv. Chinese Spring</strain>
    </source>
</reference>
<evidence type="ECO:0000259" key="3">
    <source>
        <dbReference type="PROSITE" id="PS50097"/>
    </source>
</evidence>
<evidence type="ECO:0000256" key="2">
    <source>
        <dbReference type="ARBA" id="ARBA00010846"/>
    </source>
</evidence>
<dbReference type="Proteomes" id="UP000019116">
    <property type="component" value="Chromosome 7A"/>
</dbReference>
<keyword evidence="5" id="KW-1185">Reference proteome</keyword>
<evidence type="ECO:0000313" key="5">
    <source>
        <dbReference type="Proteomes" id="UP000019116"/>
    </source>
</evidence>
<dbReference type="Pfam" id="PF00651">
    <property type="entry name" value="BTB"/>
    <property type="match status" value="1"/>
</dbReference>
<dbReference type="InterPro" id="IPR045005">
    <property type="entry name" value="BPM1-6"/>
</dbReference>
<dbReference type="Gene3D" id="1.25.40.420">
    <property type="match status" value="1"/>
</dbReference>
<accession>A0A3B6RST9</accession>
<dbReference type="InterPro" id="IPR000210">
    <property type="entry name" value="BTB/POZ_dom"/>
</dbReference>
<proteinExistence type="inferred from homology"/>
<protein>
    <recommendedName>
        <fullName evidence="3">BTB domain-containing protein</fullName>
    </recommendedName>
</protein>
<dbReference type="PROSITE" id="PS50097">
    <property type="entry name" value="BTB"/>
    <property type="match status" value="1"/>
</dbReference>
<dbReference type="Pfam" id="PF24570">
    <property type="entry name" value="BACK_BPM_SPOP"/>
    <property type="match status" value="1"/>
</dbReference>
<reference evidence="4" key="2">
    <citation type="submission" date="2018-10" db="UniProtKB">
        <authorList>
            <consortium name="EnsemblPlants"/>
        </authorList>
    </citation>
    <scope>IDENTIFICATION</scope>
</reference>
<dbReference type="Gramene" id="TraesWEE_scaffold_091916_01G000200.1">
    <property type="protein sequence ID" value="TraesWEE_scaffold_091916_01G000200.1"/>
    <property type="gene ID" value="TraesWEE_scaffold_091916_01G000200"/>
</dbReference>